<dbReference type="Proteomes" id="UP000502287">
    <property type="component" value="Chromosome"/>
</dbReference>
<evidence type="ECO:0000313" key="4">
    <source>
        <dbReference type="Proteomes" id="UP000276901"/>
    </source>
</evidence>
<dbReference type="GO" id="GO:0016301">
    <property type="term" value="F:kinase activity"/>
    <property type="evidence" value="ECO:0007669"/>
    <property type="project" value="UniProtKB-KW"/>
</dbReference>
<reference evidence="3 4" key="2">
    <citation type="submission" date="2018-11" db="EMBL/GenBank/DDBJ databases">
        <title>Genomic Encyclopedia of Type Strains, Phase IV (KMG-IV): sequencing the most valuable type-strain genomes for metagenomic binning, comparative biology and taxonomic classification.</title>
        <authorList>
            <person name="Goeker M."/>
        </authorList>
    </citation>
    <scope>NUCLEOTIDE SEQUENCE [LARGE SCALE GENOMIC DNA]</scope>
    <source>
        <strain evidence="3 4">DSM 25797</strain>
    </source>
</reference>
<accession>A0AAE6X4D8</accession>
<dbReference type="InterPro" id="IPR011009">
    <property type="entry name" value="Kinase-like_dom_sf"/>
</dbReference>
<reference evidence="2 5" key="1">
    <citation type="submission" date="2016-03" db="EMBL/GenBank/DDBJ databases">
        <authorList>
            <person name="Hansen M.J."/>
            <person name="Bojesen A.M."/>
            <person name="Planet P."/>
        </authorList>
    </citation>
    <scope>NUCLEOTIDE SEQUENCE [LARGE SCALE GENOMIC DNA]</scope>
    <source>
        <strain evidence="2 5">HPA 21</strain>
    </source>
</reference>
<evidence type="ECO:0000313" key="5">
    <source>
        <dbReference type="Proteomes" id="UP000502287"/>
    </source>
</evidence>
<evidence type="ECO:0000259" key="1">
    <source>
        <dbReference type="Pfam" id="PF01636"/>
    </source>
</evidence>
<dbReference type="Gene3D" id="3.30.200.20">
    <property type="entry name" value="Phosphorylase Kinase, domain 1"/>
    <property type="match status" value="1"/>
</dbReference>
<dbReference type="Pfam" id="PF01636">
    <property type="entry name" value="APH"/>
    <property type="match status" value="1"/>
</dbReference>
<keyword evidence="2" id="KW-0418">Kinase</keyword>
<dbReference type="SUPFAM" id="SSF56112">
    <property type="entry name" value="Protein kinase-like (PK-like)"/>
    <property type="match status" value="1"/>
</dbReference>
<dbReference type="KEGG" id="fcl:A4G17_00060"/>
<name>A0AAE6X4D8_9PAST</name>
<dbReference type="InterPro" id="IPR052077">
    <property type="entry name" value="CcrZ_PhaseVar_Mediator"/>
</dbReference>
<dbReference type="AlphaFoldDB" id="A0AAE6X4D8"/>
<protein>
    <submittedName>
        <fullName evidence="2">LPS biosynthesis choline kinase</fullName>
    </submittedName>
    <submittedName>
        <fullName evidence="3">Thiamine kinase</fullName>
    </submittedName>
</protein>
<evidence type="ECO:0000313" key="3">
    <source>
        <dbReference type="EMBL" id="RPE95727.1"/>
    </source>
</evidence>
<dbReference type="CDD" id="cd05151">
    <property type="entry name" value="ChoK-like"/>
    <property type="match status" value="1"/>
</dbReference>
<organism evidence="2 5">
    <name type="scientific">Frederiksenia canicola</name>
    <dbReference type="NCBI Taxonomy" id="123824"/>
    <lineage>
        <taxon>Bacteria</taxon>
        <taxon>Pseudomonadati</taxon>
        <taxon>Pseudomonadota</taxon>
        <taxon>Gammaproteobacteria</taxon>
        <taxon>Pasteurellales</taxon>
        <taxon>Pasteurellaceae</taxon>
        <taxon>Frederiksenia</taxon>
    </lineage>
</organism>
<dbReference type="Gene3D" id="3.90.1200.10">
    <property type="match status" value="1"/>
</dbReference>
<feature type="domain" description="Aminoglycoside phosphotransferase" evidence="1">
    <location>
        <begin position="34"/>
        <end position="223"/>
    </location>
</feature>
<dbReference type="EMBL" id="RKQT01000001">
    <property type="protein sequence ID" value="RPE95727.1"/>
    <property type="molecule type" value="Genomic_DNA"/>
</dbReference>
<dbReference type="RefSeq" id="WP_123955665.1">
    <property type="nucleotide sequence ID" value="NZ_CP015029.1"/>
</dbReference>
<evidence type="ECO:0000313" key="2">
    <source>
        <dbReference type="EMBL" id="QIM63951.1"/>
    </source>
</evidence>
<dbReference type="PANTHER" id="PTHR40086:SF1">
    <property type="entry name" value="CELL CYCLE REGULATOR CCRZ"/>
    <property type="match status" value="1"/>
</dbReference>
<gene>
    <name evidence="2" type="ORF">A4G17_00060</name>
    <name evidence="3" type="ORF">EDC49_0101</name>
</gene>
<keyword evidence="4" id="KW-1185">Reference proteome</keyword>
<dbReference type="Proteomes" id="UP000276901">
    <property type="component" value="Unassembled WGS sequence"/>
</dbReference>
<dbReference type="InterPro" id="IPR002575">
    <property type="entry name" value="Aminoglycoside_PTrfase"/>
</dbReference>
<proteinExistence type="predicted"/>
<dbReference type="PANTHER" id="PTHR40086">
    <property type="entry name" value="PHOSPHOTRANSFERASE YTMP-RELATED"/>
    <property type="match status" value="1"/>
</dbReference>
<keyword evidence="2" id="KW-0808">Transferase</keyword>
<sequence length="255" mass="28855">MPTNPALQWLTHTRQQAIRSVEKLTGLTACSQLVTLENGERYVLRNQTQRASDFGVNYQQESQILATIRPLAMAPNPLYVDAQQSLLSWIDGNVPTEFSPALLQQLAEQLAKLHQFDLQAVSSNENVTILNLTARCEFLWQKLPAQTQVELPFSPPFPQIAPFAQALCHHDLHLGNLVEQGDKLFIIDWEYAAVSDPALELALFLHANPLSETEQAVFFQHYFAKNPLVPTACQRKMTEYQPLIAILNQLWYAFS</sequence>
<dbReference type="EMBL" id="CP015029">
    <property type="protein sequence ID" value="QIM63951.1"/>
    <property type="molecule type" value="Genomic_DNA"/>
</dbReference>